<dbReference type="EMBL" id="BJUB01000007">
    <property type="protein sequence ID" value="GEK21997.1"/>
    <property type="molecule type" value="Genomic_DNA"/>
</dbReference>
<keyword evidence="3" id="KW-1185">Reference proteome</keyword>
<dbReference type="Proteomes" id="UP000321118">
    <property type="component" value="Unassembled WGS sequence"/>
</dbReference>
<evidence type="ECO:0000313" key="3">
    <source>
        <dbReference type="Proteomes" id="UP000321118"/>
    </source>
</evidence>
<comment type="caution">
    <text evidence="2">The sequence shown here is derived from an EMBL/GenBank/DDBJ whole genome shotgun (WGS) entry which is preliminary data.</text>
</comment>
<dbReference type="AlphaFoldDB" id="A0A510V551"/>
<protein>
    <recommendedName>
        <fullName evidence="4">DUF559 domain-containing protein</fullName>
    </recommendedName>
</protein>
<keyword evidence="1" id="KW-0472">Membrane</keyword>
<evidence type="ECO:0000313" key="2">
    <source>
        <dbReference type="EMBL" id="GEK21997.1"/>
    </source>
</evidence>
<reference evidence="2 3" key="1">
    <citation type="submission" date="2019-07" db="EMBL/GenBank/DDBJ databases">
        <title>Whole genome shotgun sequence of Cellulomonas xylanilytica NBRC 101102.</title>
        <authorList>
            <person name="Hosoyama A."/>
            <person name="Uohara A."/>
            <person name="Ohji S."/>
            <person name="Ichikawa N."/>
        </authorList>
    </citation>
    <scope>NUCLEOTIDE SEQUENCE [LARGE SCALE GENOMIC DNA]</scope>
    <source>
        <strain evidence="2 3">NBRC 101102</strain>
    </source>
</reference>
<name>A0A510V551_9CELL</name>
<organism evidence="2 3">
    <name type="scientific">Cellulomonas xylanilytica</name>
    <dbReference type="NCBI Taxonomy" id="233583"/>
    <lineage>
        <taxon>Bacteria</taxon>
        <taxon>Bacillati</taxon>
        <taxon>Actinomycetota</taxon>
        <taxon>Actinomycetes</taxon>
        <taxon>Micrococcales</taxon>
        <taxon>Cellulomonadaceae</taxon>
        <taxon>Cellulomonas</taxon>
    </lineage>
</organism>
<keyword evidence="1" id="KW-0812">Transmembrane</keyword>
<evidence type="ECO:0000256" key="1">
    <source>
        <dbReference type="SAM" id="Phobius"/>
    </source>
</evidence>
<evidence type="ECO:0008006" key="4">
    <source>
        <dbReference type="Google" id="ProtNLM"/>
    </source>
</evidence>
<feature type="transmembrane region" description="Helical" evidence="1">
    <location>
        <begin position="78"/>
        <end position="100"/>
    </location>
</feature>
<sequence length="349" mass="37851">MVGCGVRSVQLPPLSLLTLARRQEGLVSAGQCDRAGVGAARRGRLVRDEVWERPTRGVFDVEPARDRRHDADHRRRRAAWLGMLAFGPGAVAVGPCALALHRVEGLPRDIAPEIALPGGTAGRNRGGVRVRTFGGFETLRYGDRAIAELVPALVQALPELPRVHAVAVLDGVLRRGSLSDTAYTTVRERARGRRGAAALSSWWALVDRRAESPLETIARLHCVDAGIPPDELQVEIRSARGRLLGRGDLGWRLPQGRWLIAEIDGREFHDRPDALLRDRTRQNALISTGRVDILRFTSNDLRTPTYLPTTIRAALARAATAAEPDMGVVIDARHGTHVGFVAGTSPSGG</sequence>
<keyword evidence="1" id="KW-1133">Transmembrane helix</keyword>
<gene>
    <name evidence="2" type="ORF">CXY01_25170</name>
</gene>
<accession>A0A510V551</accession>
<proteinExistence type="predicted"/>